<proteinExistence type="predicted"/>
<evidence type="ECO:0000313" key="3">
    <source>
        <dbReference type="Proteomes" id="UP000464675"/>
    </source>
</evidence>
<evidence type="ECO:0000313" key="1">
    <source>
        <dbReference type="EMBL" id="MBB5210113.1"/>
    </source>
</evidence>
<dbReference type="RefSeq" id="WP_161858691.1">
    <property type="nucleotide sequence ID" value="NZ_CP047491.1"/>
</dbReference>
<keyword evidence="3" id="KW-1185">Reference proteome</keyword>
<reference evidence="2 3" key="1">
    <citation type="submission" date="2020-01" db="EMBL/GenBank/DDBJ databases">
        <title>The possibility of degradation of plastic by Microbulbifer hydrolyticus IRE-31.</title>
        <authorList>
            <person name="Liu L."/>
        </authorList>
    </citation>
    <scope>NUCLEOTIDE SEQUENCE [LARGE SCALE GENOMIC DNA]</scope>
    <source>
        <strain evidence="2 3">IRE-31</strain>
    </source>
</reference>
<protein>
    <submittedName>
        <fullName evidence="1">Uncharacterized protein</fullName>
    </submittedName>
</protein>
<sequence length="96" mass="10927">MRLLIGAREYGAGLSATNYISAKRLIREHPVSILQIMQPLPSRESLVGFLSWCNGRHCLPLRVVLNQVSSADRRLAMQYLISRGYRTPDRVTFLKV</sequence>
<accession>A0A6P1TDJ2</accession>
<dbReference type="Proteomes" id="UP000464675">
    <property type="component" value="Chromosome"/>
</dbReference>
<dbReference type="Proteomes" id="UP000563601">
    <property type="component" value="Unassembled WGS sequence"/>
</dbReference>
<dbReference type="AlphaFoldDB" id="A0A6P1TDJ2"/>
<dbReference type="EMBL" id="JACHHR010000001">
    <property type="protein sequence ID" value="MBB5210113.1"/>
    <property type="molecule type" value="Genomic_DNA"/>
</dbReference>
<gene>
    <name evidence="2" type="ORF">GTQ55_10465</name>
    <name evidence="1" type="ORF">HNQ53_000301</name>
</gene>
<dbReference type="OrthoDB" id="5737555at2"/>
<evidence type="ECO:0000313" key="2">
    <source>
        <dbReference type="EMBL" id="QHQ39369.1"/>
    </source>
</evidence>
<reference evidence="1 4" key="2">
    <citation type="submission" date="2020-08" db="EMBL/GenBank/DDBJ databases">
        <title>Genomic Encyclopedia of Type Strains, Phase IV (KMG-IV): sequencing the most valuable type-strain genomes for metagenomic binning, comparative biology and taxonomic classification.</title>
        <authorList>
            <person name="Goeker M."/>
        </authorList>
    </citation>
    <scope>NUCLEOTIDE SEQUENCE [LARGE SCALE GENOMIC DNA]</scope>
    <source>
        <strain evidence="1 4">DSM 11525</strain>
    </source>
</reference>
<name>A0A6P1TDJ2_9GAMM</name>
<dbReference type="EMBL" id="CP047491">
    <property type="protein sequence ID" value="QHQ39369.1"/>
    <property type="molecule type" value="Genomic_DNA"/>
</dbReference>
<organism evidence="1 4">
    <name type="scientific">Microbulbifer hydrolyticus</name>
    <dbReference type="NCBI Taxonomy" id="48074"/>
    <lineage>
        <taxon>Bacteria</taxon>
        <taxon>Pseudomonadati</taxon>
        <taxon>Pseudomonadota</taxon>
        <taxon>Gammaproteobacteria</taxon>
        <taxon>Cellvibrionales</taxon>
        <taxon>Microbulbiferaceae</taxon>
        <taxon>Microbulbifer</taxon>
    </lineage>
</organism>
<evidence type="ECO:0000313" key="4">
    <source>
        <dbReference type="Proteomes" id="UP000563601"/>
    </source>
</evidence>